<dbReference type="Proteomes" id="UP001238088">
    <property type="component" value="Unassembled WGS sequence"/>
</dbReference>
<evidence type="ECO:0000313" key="2">
    <source>
        <dbReference type="Proteomes" id="UP001238088"/>
    </source>
</evidence>
<dbReference type="RefSeq" id="WP_307480147.1">
    <property type="nucleotide sequence ID" value="NZ_JAUSUB010000046.1"/>
</dbReference>
<name>A0ABU0AR64_9BACI</name>
<dbReference type="InterPro" id="IPR047903">
    <property type="entry name" value="NDxxF_lipo"/>
</dbReference>
<proteinExistence type="predicted"/>
<dbReference type="NCBIfam" id="NF033193">
    <property type="entry name" value="lipo_NDxxF"/>
    <property type="match status" value="1"/>
</dbReference>
<accession>A0ABU0AR64</accession>
<dbReference type="EMBL" id="JAUSUB010000046">
    <property type="protein sequence ID" value="MDQ0273698.1"/>
    <property type="molecule type" value="Genomic_DNA"/>
</dbReference>
<sequence length="195" mass="22720">MRKFYYGLFSIFILGACDQEGHLESREVETTQIENIEIPGNIFESEKVNNSITEEEIKLSIKNYLDSSGDLYDARYYFEEILDSGKELNKSDSEKLKEIDILLKENDENFSTYILNNTLPGDYQYESERISNYITALNQYLNELDNMIDNLTEGDLSKENLKSLGNIPDIVNGKEQKKIEKFLEDKEIYTNVFKQ</sequence>
<gene>
    <name evidence="1" type="ORF">J2S17_005630</name>
</gene>
<evidence type="ECO:0008006" key="3">
    <source>
        <dbReference type="Google" id="ProtNLM"/>
    </source>
</evidence>
<protein>
    <recommendedName>
        <fullName evidence="3">NDxxF motif lipoprotein</fullName>
    </recommendedName>
</protein>
<dbReference type="PROSITE" id="PS51257">
    <property type="entry name" value="PROKAR_LIPOPROTEIN"/>
    <property type="match status" value="1"/>
</dbReference>
<organism evidence="1 2">
    <name type="scientific">Cytobacillus purgationiresistens</name>
    <dbReference type="NCBI Taxonomy" id="863449"/>
    <lineage>
        <taxon>Bacteria</taxon>
        <taxon>Bacillati</taxon>
        <taxon>Bacillota</taxon>
        <taxon>Bacilli</taxon>
        <taxon>Bacillales</taxon>
        <taxon>Bacillaceae</taxon>
        <taxon>Cytobacillus</taxon>
    </lineage>
</organism>
<evidence type="ECO:0000313" key="1">
    <source>
        <dbReference type="EMBL" id="MDQ0273698.1"/>
    </source>
</evidence>
<comment type="caution">
    <text evidence="1">The sequence shown here is derived from an EMBL/GenBank/DDBJ whole genome shotgun (WGS) entry which is preliminary data.</text>
</comment>
<keyword evidence="2" id="KW-1185">Reference proteome</keyword>
<reference evidence="1 2" key="1">
    <citation type="submission" date="2023-07" db="EMBL/GenBank/DDBJ databases">
        <title>Genomic Encyclopedia of Type Strains, Phase IV (KMG-IV): sequencing the most valuable type-strain genomes for metagenomic binning, comparative biology and taxonomic classification.</title>
        <authorList>
            <person name="Goeker M."/>
        </authorList>
    </citation>
    <scope>NUCLEOTIDE SEQUENCE [LARGE SCALE GENOMIC DNA]</scope>
    <source>
        <strain evidence="1 2">DSM 23494</strain>
    </source>
</reference>